<evidence type="ECO:0000313" key="1">
    <source>
        <dbReference type="EMBL" id="CAH1780348.1"/>
    </source>
</evidence>
<proteinExistence type="predicted"/>
<protein>
    <submittedName>
        <fullName evidence="1">Uncharacterized protein</fullName>
    </submittedName>
</protein>
<gene>
    <name evidence="1" type="ORF">OFUS_LOCUS7051</name>
</gene>
<dbReference type="OrthoDB" id="6279367at2759"/>
<sequence>MNSLIMDKMEPKVYEHCEDKFRDENDQIPNVTDKTIAIGGGITTRGLKGITAINMVSKLPLFKSLLPSFCKTASKGFSYYFYLAYDHNDPYFSLPHSHEMFIKEFNNSVEKGCPSDIQVRVHLVRCCHAAKPAWAQNDAMWEAYLDDIPFFYRINDDSDMLTVGWSEVFIDTLSKYNPPYVGVVGPDHSGGNTAILTYDFTHKTHMDIFGMYYPRVFTDWFADEWVTKVYHPDHSSKRKDIKLKHTEEAGRRYDLHLDIKQKLQTTIESTQRVLKRYIEYRNSKEPTKDPNKQKIISMALYRNRSASLFGAIRNAQLTPVNFPGWTARFYIEKPSGKLQFNKIPANVISKLKHLGAQISYVDTQVTTLSPELWPYLASDDSTVERFIIRNVSFRITDREFTAIEEWIKSNRTFHCIRDHPSHITPIIPDLIGGVNFGINTLFSGSWRIHLGSRGFLNNLWDQYNEHFYCHDSFTCKSQPESFPFITPREGDTFIGQTYDGYQQAAIPNETEVLTKAELVPACLDPKSSIDKVGPPENVHIVPIHPVFENAQLVSLATSQTTNSSK</sequence>
<accession>A0A8J1US95</accession>
<keyword evidence="2" id="KW-1185">Reference proteome</keyword>
<dbReference type="Proteomes" id="UP000749559">
    <property type="component" value="Unassembled WGS sequence"/>
</dbReference>
<organism evidence="1 2">
    <name type="scientific">Owenia fusiformis</name>
    <name type="common">Polychaete worm</name>
    <dbReference type="NCBI Taxonomy" id="6347"/>
    <lineage>
        <taxon>Eukaryota</taxon>
        <taxon>Metazoa</taxon>
        <taxon>Spiralia</taxon>
        <taxon>Lophotrochozoa</taxon>
        <taxon>Annelida</taxon>
        <taxon>Polychaeta</taxon>
        <taxon>Sedentaria</taxon>
        <taxon>Canalipalpata</taxon>
        <taxon>Sabellida</taxon>
        <taxon>Oweniida</taxon>
        <taxon>Oweniidae</taxon>
        <taxon>Owenia</taxon>
    </lineage>
</organism>
<name>A0A8J1US95_OWEFU</name>
<evidence type="ECO:0000313" key="2">
    <source>
        <dbReference type="Proteomes" id="UP000749559"/>
    </source>
</evidence>
<reference evidence="1" key="1">
    <citation type="submission" date="2022-03" db="EMBL/GenBank/DDBJ databases">
        <authorList>
            <person name="Martin C."/>
        </authorList>
    </citation>
    <scope>NUCLEOTIDE SEQUENCE</scope>
</reference>
<comment type="caution">
    <text evidence="1">The sequence shown here is derived from an EMBL/GenBank/DDBJ whole genome shotgun (WGS) entry which is preliminary data.</text>
</comment>
<dbReference type="EMBL" id="CAIIXF020000003">
    <property type="protein sequence ID" value="CAH1780348.1"/>
    <property type="molecule type" value="Genomic_DNA"/>
</dbReference>
<dbReference type="AlphaFoldDB" id="A0A8J1US95"/>